<dbReference type="PANTHER" id="PTHR40758:SF1">
    <property type="entry name" value="CONSERVED PROTEIN"/>
    <property type="match status" value="1"/>
</dbReference>
<dbReference type="Pfam" id="PF11716">
    <property type="entry name" value="MDMPI_N"/>
    <property type="match status" value="1"/>
</dbReference>
<evidence type="ECO:0000259" key="2">
    <source>
        <dbReference type="Pfam" id="PF11716"/>
    </source>
</evidence>
<feature type="domain" description="Mycothiol-dependent maleylpyruvate isomerase metal-binding" evidence="2">
    <location>
        <begin position="33"/>
        <end position="148"/>
    </location>
</feature>
<dbReference type="InterPro" id="IPR034660">
    <property type="entry name" value="DinB/YfiT-like"/>
</dbReference>
<dbReference type="GO" id="GO:0046872">
    <property type="term" value="F:metal ion binding"/>
    <property type="evidence" value="ECO:0007669"/>
    <property type="project" value="InterPro"/>
</dbReference>
<feature type="domain" description="MDMPI C-terminal" evidence="1">
    <location>
        <begin position="161"/>
        <end position="256"/>
    </location>
</feature>
<dbReference type="AlphaFoldDB" id="A0A7X5UNV3"/>
<sequence>MRSAFPGTSSAERLMPGRALIDHGRLLAAIGYEAELLVEAARAVPPESPVPTCPGWTVGEVVRHVGSVYRVALGWLVEGGRPSRWQRDPARGQTVESYLRDGLTELVEVLSWHDPTETAATWWPADRSYGFWCRRMAHETTVHRVDVEDAAGLERSEITDDFAVDGVDEALSLWFAHKLPMLGLSGTRHGVVAINTGGHTWIARAGPVGTTARRCSPAEAAGADAVVSGRPAAVYLWLWGRQRPGAVAVEGDEDAVGQLWALLRLATR</sequence>
<dbReference type="InterPro" id="IPR017517">
    <property type="entry name" value="Maleyloyr_isom"/>
</dbReference>
<proteinExistence type="predicted"/>
<dbReference type="PANTHER" id="PTHR40758">
    <property type="entry name" value="CONSERVED PROTEIN"/>
    <property type="match status" value="1"/>
</dbReference>
<name>A0A7X5UNV3_9PSEU</name>
<dbReference type="Pfam" id="PF07398">
    <property type="entry name" value="MDMPI_C"/>
    <property type="match status" value="1"/>
</dbReference>
<protein>
    <submittedName>
        <fullName evidence="3">Uncharacterized protein (TIGR03083 family)</fullName>
    </submittedName>
</protein>
<accession>A0A7X5UNV3</accession>
<gene>
    <name evidence="3" type="ORF">FHU38_001541</name>
</gene>
<evidence type="ECO:0000259" key="1">
    <source>
        <dbReference type="Pfam" id="PF07398"/>
    </source>
</evidence>
<dbReference type="NCBIfam" id="TIGR03083">
    <property type="entry name" value="maleylpyruvate isomerase family mycothiol-dependent enzyme"/>
    <property type="match status" value="1"/>
</dbReference>
<evidence type="ECO:0000313" key="3">
    <source>
        <dbReference type="EMBL" id="NIJ11197.1"/>
    </source>
</evidence>
<dbReference type="InterPro" id="IPR024344">
    <property type="entry name" value="MDMPI_metal-binding"/>
</dbReference>
<dbReference type="SUPFAM" id="SSF109854">
    <property type="entry name" value="DinB/YfiT-like putative metalloenzymes"/>
    <property type="match status" value="1"/>
</dbReference>
<comment type="caution">
    <text evidence="3">The sequence shown here is derived from an EMBL/GenBank/DDBJ whole genome shotgun (WGS) entry which is preliminary data.</text>
</comment>
<dbReference type="Proteomes" id="UP000545493">
    <property type="component" value="Unassembled WGS sequence"/>
</dbReference>
<reference evidence="3 4" key="1">
    <citation type="submission" date="2020-03" db="EMBL/GenBank/DDBJ databases">
        <title>Sequencing the genomes of 1000 actinobacteria strains.</title>
        <authorList>
            <person name="Klenk H.-P."/>
        </authorList>
    </citation>
    <scope>NUCLEOTIDE SEQUENCE [LARGE SCALE GENOMIC DNA]</scope>
    <source>
        <strain evidence="3 4">DSM 45685</strain>
    </source>
</reference>
<dbReference type="GO" id="GO:0005886">
    <property type="term" value="C:plasma membrane"/>
    <property type="evidence" value="ECO:0007669"/>
    <property type="project" value="TreeGrafter"/>
</dbReference>
<keyword evidence="4" id="KW-1185">Reference proteome</keyword>
<organism evidence="3 4">
    <name type="scientific">Saccharomonospora amisosensis</name>
    <dbReference type="NCBI Taxonomy" id="1128677"/>
    <lineage>
        <taxon>Bacteria</taxon>
        <taxon>Bacillati</taxon>
        <taxon>Actinomycetota</taxon>
        <taxon>Actinomycetes</taxon>
        <taxon>Pseudonocardiales</taxon>
        <taxon>Pseudonocardiaceae</taxon>
        <taxon>Saccharomonospora</taxon>
    </lineage>
</organism>
<evidence type="ECO:0000313" key="4">
    <source>
        <dbReference type="Proteomes" id="UP000545493"/>
    </source>
</evidence>
<dbReference type="EMBL" id="JAAOYM010000001">
    <property type="protein sequence ID" value="NIJ11197.1"/>
    <property type="molecule type" value="Genomic_DNA"/>
</dbReference>
<dbReference type="InterPro" id="IPR010872">
    <property type="entry name" value="MDMPI_C-term_domain"/>
</dbReference>